<evidence type="ECO:0000256" key="4">
    <source>
        <dbReference type="ARBA" id="ARBA00022692"/>
    </source>
</evidence>
<comment type="function">
    <text evidence="1">May act as a substrate-specific adapter of an E3 ubiquitin-protein ligase complex (CUL3-RBX1-BTB) which mediates the ubiquitination and subsequent proteasomal degradation of target proteins.</text>
</comment>
<evidence type="ECO:0000256" key="5">
    <source>
        <dbReference type="ARBA" id="ARBA00022786"/>
    </source>
</evidence>
<reference evidence="9" key="2">
    <citation type="submission" date="2021-03" db="UniProtKB">
        <authorList>
            <consortium name="EnsemblPlants"/>
        </authorList>
    </citation>
    <scope>IDENTIFICATION</scope>
</reference>
<reference evidence="9" key="1">
    <citation type="journal article" date="2017" name="Nature">
        <title>The genome of Chenopodium quinoa.</title>
        <authorList>
            <person name="Jarvis D.E."/>
            <person name="Ho Y.S."/>
            <person name="Lightfoot D.J."/>
            <person name="Schmoeckel S.M."/>
            <person name="Li B."/>
            <person name="Borm T.J.A."/>
            <person name="Ohyanagi H."/>
            <person name="Mineta K."/>
            <person name="Michell C.T."/>
            <person name="Saber N."/>
            <person name="Kharbatia N.M."/>
            <person name="Rupper R.R."/>
            <person name="Sharp A.R."/>
            <person name="Dally N."/>
            <person name="Boughton B.A."/>
            <person name="Woo Y.H."/>
            <person name="Gao G."/>
            <person name="Schijlen E.G.W.M."/>
            <person name="Guo X."/>
            <person name="Momin A.A."/>
            <person name="Negrao S."/>
            <person name="Al-Babili S."/>
            <person name="Gehring C."/>
            <person name="Roessner U."/>
            <person name="Jung C."/>
            <person name="Murphy K."/>
            <person name="Arold S.T."/>
            <person name="Gojobori T."/>
            <person name="van der Linden C.G."/>
            <person name="van Loo E.N."/>
            <person name="Jellen E.N."/>
            <person name="Maughan P.J."/>
            <person name="Tester M."/>
        </authorList>
    </citation>
    <scope>NUCLEOTIDE SEQUENCE [LARGE SCALE GENOMIC DNA]</scope>
    <source>
        <strain evidence="9">cv. PI 614886</strain>
    </source>
</reference>
<dbReference type="InterPro" id="IPR007203">
    <property type="entry name" value="ORMDL"/>
</dbReference>
<keyword evidence="4" id="KW-0812">Transmembrane</keyword>
<keyword evidence="10" id="KW-1185">Reference proteome</keyword>
<keyword evidence="5" id="KW-0833">Ubl conjugation pathway</keyword>
<evidence type="ECO:0000256" key="2">
    <source>
        <dbReference type="ARBA" id="ARBA00004141"/>
    </source>
</evidence>
<evidence type="ECO:0000313" key="10">
    <source>
        <dbReference type="Proteomes" id="UP000596660"/>
    </source>
</evidence>
<dbReference type="Pfam" id="PF25553">
    <property type="entry name" value="BTB-POZ_ANK-like"/>
    <property type="match status" value="1"/>
</dbReference>
<accession>A0A803L592</accession>
<feature type="domain" description="At3g05675-like ankyrin-like" evidence="8">
    <location>
        <begin position="250"/>
        <end position="412"/>
    </location>
</feature>
<evidence type="ECO:0000256" key="6">
    <source>
        <dbReference type="ARBA" id="ARBA00022989"/>
    </source>
</evidence>
<name>A0A803L592_CHEQI</name>
<proteinExistence type="predicted"/>
<evidence type="ECO:0000256" key="1">
    <source>
        <dbReference type="ARBA" id="ARBA00002668"/>
    </source>
</evidence>
<dbReference type="Proteomes" id="UP000596660">
    <property type="component" value="Unplaced"/>
</dbReference>
<dbReference type="UniPathway" id="UPA00143"/>
<dbReference type="EnsemblPlants" id="AUR62007031-RA">
    <property type="protein sequence ID" value="AUR62007031-RA:cds"/>
    <property type="gene ID" value="AUR62007031"/>
</dbReference>
<dbReference type="Pfam" id="PF04061">
    <property type="entry name" value="ORMDL"/>
    <property type="match status" value="1"/>
</dbReference>
<evidence type="ECO:0000256" key="3">
    <source>
        <dbReference type="ARBA" id="ARBA00004906"/>
    </source>
</evidence>
<organism evidence="9 10">
    <name type="scientific">Chenopodium quinoa</name>
    <name type="common">Quinoa</name>
    <dbReference type="NCBI Taxonomy" id="63459"/>
    <lineage>
        <taxon>Eukaryota</taxon>
        <taxon>Viridiplantae</taxon>
        <taxon>Streptophyta</taxon>
        <taxon>Embryophyta</taxon>
        <taxon>Tracheophyta</taxon>
        <taxon>Spermatophyta</taxon>
        <taxon>Magnoliopsida</taxon>
        <taxon>eudicotyledons</taxon>
        <taxon>Gunneridae</taxon>
        <taxon>Pentapetalae</taxon>
        <taxon>Caryophyllales</taxon>
        <taxon>Chenopodiaceae</taxon>
        <taxon>Chenopodioideae</taxon>
        <taxon>Atripliceae</taxon>
        <taxon>Chenopodium</taxon>
    </lineage>
</organism>
<dbReference type="Gramene" id="AUR62007031-RA">
    <property type="protein sequence ID" value="AUR62007031-RA:cds"/>
    <property type="gene ID" value="AUR62007031"/>
</dbReference>
<dbReference type="InterPro" id="IPR038920">
    <property type="entry name" value="At3g05675-like"/>
</dbReference>
<dbReference type="GO" id="GO:0016567">
    <property type="term" value="P:protein ubiquitination"/>
    <property type="evidence" value="ECO:0007669"/>
    <property type="project" value="UniProtKB-UniPathway"/>
</dbReference>
<dbReference type="InterPro" id="IPR058039">
    <property type="entry name" value="At3g05675-like_ankyrin"/>
</dbReference>
<comment type="pathway">
    <text evidence="3">Protein modification; protein ubiquitination.</text>
</comment>
<dbReference type="OMA" id="ITNCCIQ"/>
<dbReference type="PANTHER" id="PTHR31060">
    <property type="entry name" value="OSJNBA0011J08.25 PROTEIN-RELATED"/>
    <property type="match status" value="1"/>
</dbReference>
<comment type="subcellular location">
    <subcellularLocation>
        <location evidence="2">Membrane</location>
        <topology evidence="2">Multi-pass membrane protein</topology>
    </subcellularLocation>
</comment>
<sequence>MDEAAVEKSCKPRDDHNIKDIAVCLRTSEQGTQRLFFFKSPILKEKSKFFADQLLSPTFGSCIEVHCSVADYDHYVHLLSHLHLPASALVDSWKSVNSALGVLQVAVSLQCEEIAKTCVDYLEAVPWEDKEEEEILRIVPKLGDLALPILARLKPLDPNSTKNVFLAAVRYAMSISPPCPPFGDEIRISAQEQIEYMLGEDEETPLVTADDEVRSEIRKGLSQMFMMFQKEFSSLLSHSDLSFENSENIILHNLSGLEWLCNLLPKINLMGDFVLKWADLSSCILGMAEHPKLESVMWSLKFKLIEITAKVLDAVGYGIVILPSECRMQLLKTWLPYIQKMKPVLDSVGNDETGFPYKMDEDLCQGIQGAIVSVIVALPSNDQADILGDWMESEQLGYPDLTEAFEIWCYRTKSSKRRLVEGLDRVTYHFFHWKKGTPFAEDQGIYNGLTWWEQIENGQQLTRNRKFFTVVPVLLYLIASHTTDYQNPMLFLNTLAVFVLVVAKFPRMHRVRIFGINGEH</sequence>
<keyword evidence="6" id="KW-1133">Transmembrane helix</keyword>
<dbReference type="AlphaFoldDB" id="A0A803L592"/>
<evidence type="ECO:0000256" key="7">
    <source>
        <dbReference type="ARBA" id="ARBA00023136"/>
    </source>
</evidence>
<protein>
    <recommendedName>
        <fullName evidence="8">At3g05675-like ankyrin-like domain-containing protein</fullName>
    </recommendedName>
</protein>
<evidence type="ECO:0000259" key="8">
    <source>
        <dbReference type="Pfam" id="PF25553"/>
    </source>
</evidence>
<keyword evidence="7" id="KW-0472">Membrane</keyword>
<evidence type="ECO:0000313" key="9">
    <source>
        <dbReference type="EnsemblPlants" id="AUR62007031-RA:cds"/>
    </source>
</evidence>
<dbReference type="GO" id="GO:0005789">
    <property type="term" value="C:endoplasmic reticulum membrane"/>
    <property type="evidence" value="ECO:0007669"/>
    <property type="project" value="InterPro"/>
</dbReference>
<dbReference type="PANTHER" id="PTHR31060:SF7">
    <property type="entry name" value="OS06G0129200 PROTEIN"/>
    <property type="match status" value="1"/>
</dbReference>